<name>A0A7C9JBJ6_9ACTN</name>
<evidence type="ECO:0000313" key="3">
    <source>
        <dbReference type="Proteomes" id="UP000479526"/>
    </source>
</evidence>
<comment type="caution">
    <text evidence="2">The sequence shown here is derived from an EMBL/GenBank/DDBJ whole genome shotgun (WGS) entry which is preliminary data.</text>
</comment>
<dbReference type="RefSeq" id="WP_161479266.1">
    <property type="nucleotide sequence ID" value="NZ_WXEW01000002.1"/>
</dbReference>
<keyword evidence="1" id="KW-0732">Signal</keyword>
<dbReference type="AlphaFoldDB" id="A0A7C9JBJ6"/>
<gene>
    <name evidence="2" type="ORF">GT755_09310</name>
</gene>
<accession>A0A7C9JBJ6</accession>
<evidence type="ECO:0000256" key="1">
    <source>
        <dbReference type="SAM" id="SignalP"/>
    </source>
</evidence>
<evidence type="ECO:0000313" key="2">
    <source>
        <dbReference type="EMBL" id="NAS21881.1"/>
    </source>
</evidence>
<feature type="signal peptide" evidence="1">
    <location>
        <begin position="1"/>
        <end position="28"/>
    </location>
</feature>
<reference evidence="2 3" key="1">
    <citation type="submission" date="2020-01" db="EMBL/GenBank/DDBJ databases">
        <title>Herbidospora sp. NEAU-GS84 nov., a novel actinomycete isolated from soil.</title>
        <authorList>
            <person name="Han L."/>
        </authorList>
    </citation>
    <scope>NUCLEOTIDE SEQUENCE [LARGE SCALE GENOMIC DNA]</scope>
    <source>
        <strain evidence="2 3">NEAU-GS84</strain>
    </source>
</reference>
<keyword evidence="3" id="KW-1185">Reference proteome</keyword>
<dbReference type="EMBL" id="WXEW01000002">
    <property type="protein sequence ID" value="NAS21881.1"/>
    <property type="molecule type" value="Genomic_DNA"/>
</dbReference>
<dbReference type="Proteomes" id="UP000479526">
    <property type="component" value="Unassembled WGS sequence"/>
</dbReference>
<sequence length="160" mass="17039">MKSVLTRLAATLVATVGVIGLTTAPAQAATEITAHLEIGFNNGVPAARTINLSVHVPMNEYDANGYLIHGARIQVRFYGSDPGTDPLLYGPVTWYKDDYGLTAGPDGIHLDYGWEVPQGSFLNEDSGFANNGDEVYIVAKFIDGDGATISAQSNTEEGLY</sequence>
<feature type="chain" id="PRO_5028892423" evidence="1">
    <location>
        <begin position="29"/>
        <end position="160"/>
    </location>
</feature>
<organism evidence="2 3">
    <name type="scientific">Herbidospora solisilvae</name>
    <dbReference type="NCBI Taxonomy" id="2696284"/>
    <lineage>
        <taxon>Bacteria</taxon>
        <taxon>Bacillati</taxon>
        <taxon>Actinomycetota</taxon>
        <taxon>Actinomycetes</taxon>
        <taxon>Streptosporangiales</taxon>
        <taxon>Streptosporangiaceae</taxon>
        <taxon>Herbidospora</taxon>
    </lineage>
</organism>
<protein>
    <submittedName>
        <fullName evidence="2">Uncharacterized protein</fullName>
    </submittedName>
</protein>
<proteinExistence type="predicted"/>